<dbReference type="PRINTS" id="PR00722">
    <property type="entry name" value="CHYMOTRYPSIN"/>
</dbReference>
<dbReference type="PROSITE" id="PS50240">
    <property type="entry name" value="TRYPSIN_DOM"/>
    <property type="match status" value="1"/>
</dbReference>
<reference evidence="11" key="1">
    <citation type="submission" date="2015-11" db="EMBL/GenBank/DDBJ databases">
        <title>De novo transcriptome assembly of four potential Pierce s Disease insect vectors from Arizona vineyards.</title>
        <authorList>
            <person name="Tassone E.E."/>
        </authorList>
    </citation>
    <scope>NUCLEOTIDE SEQUENCE</scope>
</reference>
<dbReference type="InterPro" id="IPR001314">
    <property type="entry name" value="Peptidase_S1A"/>
</dbReference>
<evidence type="ECO:0000256" key="3">
    <source>
        <dbReference type="ARBA" id="ARBA00022670"/>
    </source>
</evidence>
<dbReference type="FunFam" id="2.40.10.10:FF:000146">
    <property type="entry name" value="Serine protease 53"/>
    <property type="match status" value="1"/>
</dbReference>
<feature type="domain" description="Peptidase S1" evidence="10">
    <location>
        <begin position="59"/>
        <end position="299"/>
    </location>
</feature>
<dbReference type="EMBL" id="GECZ01028528">
    <property type="protein sequence ID" value="JAS41241.1"/>
    <property type="molecule type" value="Transcribed_RNA"/>
</dbReference>
<dbReference type="InterPro" id="IPR043504">
    <property type="entry name" value="Peptidase_S1_PA_chymotrypsin"/>
</dbReference>
<evidence type="ECO:0000256" key="5">
    <source>
        <dbReference type="ARBA" id="ARBA00022801"/>
    </source>
</evidence>
<keyword evidence="5 9" id="KW-0378">Hydrolase</keyword>
<dbReference type="GO" id="GO:0004252">
    <property type="term" value="F:serine-type endopeptidase activity"/>
    <property type="evidence" value="ECO:0007669"/>
    <property type="project" value="InterPro"/>
</dbReference>
<evidence type="ECO:0000256" key="4">
    <source>
        <dbReference type="ARBA" id="ARBA00022729"/>
    </source>
</evidence>
<evidence type="ECO:0000313" key="11">
    <source>
        <dbReference type="EMBL" id="JAS41241.1"/>
    </source>
</evidence>
<evidence type="ECO:0000256" key="9">
    <source>
        <dbReference type="RuleBase" id="RU363034"/>
    </source>
</evidence>
<comment type="subcellular location">
    <subcellularLocation>
        <location evidence="1">Secreted</location>
    </subcellularLocation>
</comment>
<feature type="non-terminal residue" evidence="11">
    <location>
        <position position="1"/>
    </location>
</feature>
<keyword evidence="8" id="KW-1015">Disulfide bond</keyword>
<organism evidence="11">
    <name type="scientific">Cuerna arida</name>
    <dbReference type="NCBI Taxonomy" id="1464854"/>
    <lineage>
        <taxon>Eukaryota</taxon>
        <taxon>Metazoa</taxon>
        <taxon>Ecdysozoa</taxon>
        <taxon>Arthropoda</taxon>
        <taxon>Hexapoda</taxon>
        <taxon>Insecta</taxon>
        <taxon>Pterygota</taxon>
        <taxon>Neoptera</taxon>
        <taxon>Paraneoptera</taxon>
        <taxon>Hemiptera</taxon>
        <taxon>Auchenorrhyncha</taxon>
        <taxon>Membracoidea</taxon>
        <taxon>Cicadellidae</taxon>
        <taxon>Cicadellinae</taxon>
        <taxon>Proconiini</taxon>
        <taxon>Cuerna</taxon>
    </lineage>
</organism>
<dbReference type="PANTHER" id="PTHR24252">
    <property type="entry name" value="ACROSIN-RELATED"/>
    <property type="match status" value="1"/>
</dbReference>
<accession>A0A1B6ETM7</accession>
<dbReference type="AlphaFoldDB" id="A0A1B6ETM7"/>
<keyword evidence="2" id="KW-0964">Secreted</keyword>
<dbReference type="InterPro" id="IPR033116">
    <property type="entry name" value="TRYPSIN_SER"/>
</dbReference>
<dbReference type="GO" id="GO:0006508">
    <property type="term" value="P:proteolysis"/>
    <property type="evidence" value="ECO:0007669"/>
    <property type="project" value="UniProtKB-KW"/>
</dbReference>
<dbReference type="PROSITE" id="PS00134">
    <property type="entry name" value="TRYPSIN_HIS"/>
    <property type="match status" value="1"/>
</dbReference>
<dbReference type="Pfam" id="PF00089">
    <property type="entry name" value="Trypsin"/>
    <property type="match status" value="1"/>
</dbReference>
<dbReference type="SMART" id="SM00020">
    <property type="entry name" value="Tryp_SPc"/>
    <property type="match status" value="1"/>
</dbReference>
<evidence type="ECO:0000256" key="8">
    <source>
        <dbReference type="ARBA" id="ARBA00023157"/>
    </source>
</evidence>
<keyword evidence="4" id="KW-0732">Signal</keyword>
<proteinExistence type="predicted"/>
<keyword evidence="3 9" id="KW-0645">Protease</keyword>
<dbReference type="PROSITE" id="PS00135">
    <property type="entry name" value="TRYPSIN_SER"/>
    <property type="match status" value="1"/>
</dbReference>
<dbReference type="SUPFAM" id="SSF50494">
    <property type="entry name" value="Trypsin-like serine proteases"/>
    <property type="match status" value="1"/>
</dbReference>
<dbReference type="CDD" id="cd00190">
    <property type="entry name" value="Tryp_SPc"/>
    <property type="match status" value="1"/>
</dbReference>
<evidence type="ECO:0000256" key="1">
    <source>
        <dbReference type="ARBA" id="ARBA00004613"/>
    </source>
</evidence>
<evidence type="ECO:0000259" key="10">
    <source>
        <dbReference type="PROSITE" id="PS50240"/>
    </source>
</evidence>
<evidence type="ECO:0000256" key="2">
    <source>
        <dbReference type="ARBA" id="ARBA00022525"/>
    </source>
</evidence>
<dbReference type="PANTHER" id="PTHR24252:SF7">
    <property type="entry name" value="HYALIN"/>
    <property type="match status" value="1"/>
</dbReference>
<dbReference type="GO" id="GO:0005576">
    <property type="term" value="C:extracellular region"/>
    <property type="evidence" value="ECO:0007669"/>
    <property type="project" value="UniProtKB-SubCell"/>
</dbReference>
<sequence length="306" mass="33695">SYRICSLNTMAPKCRVHLQFASAIFAICFGLFLSCVESESISGDCQCGNTTSTGLKLRVVGGRYLEEGEHPFLALLLKDSKFQCGGSIISRNFVLTAAHCIEEKNPLDKFYAVLGVHDRTQEYNDGIAQTRAVERIIIHPKYEALERGILINDIALLQVSAIRFNARVQPICLPNIDISMFRLAKIQGWGSTNFKGKSSRFPKEAILSVLTKDQCMMSPVQSMLGHIPNIHNMVLCAYTGATDACQGDSGGPLFISNEKRVVYQIGIVSFGLECGNTKGIPGLYTRVSSYMDWIKQHIESVCSPVA</sequence>
<evidence type="ECO:0000256" key="6">
    <source>
        <dbReference type="ARBA" id="ARBA00022825"/>
    </source>
</evidence>
<name>A0A1B6ETM7_9HEMI</name>
<dbReference type="InterPro" id="IPR009003">
    <property type="entry name" value="Peptidase_S1_PA"/>
</dbReference>
<gene>
    <name evidence="11" type="ORF">g.23595</name>
</gene>
<dbReference type="InterPro" id="IPR001254">
    <property type="entry name" value="Trypsin_dom"/>
</dbReference>
<keyword evidence="7" id="KW-0865">Zymogen</keyword>
<dbReference type="Gene3D" id="2.40.10.10">
    <property type="entry name" value="Trypsin-like serine proteases"/>
    <property type="match status" value="1"/>
</dbReference>
<protein>
    <recommendedName>
        <fullName evidence="10">Peptidase S1 domain-containing protein</fullName>
    </recommendedName>
</protein>
<keyword evidence="6 9" id="KW-0720">Serine protease</keyword>
<dbReference type="InterPro" id="IPR018114">
    <property type="entry name" value="TRYPSIN_HIS"/>
</dbReference>
<evidence type="ECO:0000256" key="7">
    <source>
        <dbReference type="ARBA" id="ARBA00023145"/>
    </source>
</evidence>